<evidence type="ECO:0000259" key="5">
    <source>
        <dbReference type="Pfam" id="PF13362"/>
    </source>
</evidence>
<dbReference type="SUPFAM" id="SSF52540">
    <property type="entry name" value="P-loop containing nucleoside triphosphate hydrolases"/>
    <property type="match status" value="2"/>
</dbReference>
<dbReference type="Proteomes" id="UP001615550">
    <property type="component" value="Unassembled WGS sequence"/>
</dbReference>
<comment type="similarity">
    <text evidence="1">Belongs to the MobA/MobL family.</text>
</comment>
<evidence type="ECO:0000313" key="8">
    <source>
        <dbReference type="Proteomes" id="UP001615550"/>
    </source>
</evidence>
<dbReference type="Gene3D" id="3.40.50.300">
    <property type="entry name" value="P-loop containing nucleotide triphosphate hydrolases"/>
    <property type="match status" value="2"/>
</dbReference>
<keyword evidence="8" id="KW-1185">Reference proteome</keyword>
<reference evidence="7 8" key="1">
    <citation type="submission" date="2024-08" db="EMBL/GenBank/DDBJ databases">
        <title>Draft Genome Sequence of Legionella lytica strain DSB2004, Isolated From a Fire Sprinkler System.</title>
        <authorList>
            <person name="Everhart A.D."/>
            <person name="Kidane D.T."/>
            <person name="Farone A.L."/>
            <person name="Farone M.B."/>
        </authorList>
    </citation>
    <scope>NUCLEOTIDE SEQUENCE [LARGE SCALE GENOMIC DNA]</scope>
    <source>
        <strain evidence="7 8">DSB2004</strain>
    </source>
</reference>
<proteinExistence type="inferred from homology"/>
<dbReference type="InterPro" id="IPR055570">
    <property type="entry name" value="DUF7146"/>
</dbReference>
<evidence type="ECO:0000313" key="7">
    <source>
        <dbReference type="EMBL" id="MFJ1270122.1"/>
    </source>
</evidence>
<evidence type="ECO:0000259" key="3">
    <source>
        <dbReference type="Pfam" id="PF01443"/>
    </source>
</evidence>
<sequence>MAIYHYHREIGKRSAGKNAVFGAAYIRGEKRTCDRTGETKDFSDKPDVVYKNTFLPVDAPTWALSLRNSSVINREGTKHTDLTGEQFSTYAWNQIEFAEKRVDSQIYFHEDYALPNALTKEQAIELVDEFVTNHLAIHGVFCDVAIHWDENNHHFHVLMPMRALTDEGFSKKIRRSKSELAHEVNRIREAWAVCANDTMHALGINERIDHRSYEARGIDLIPTVKVGKFGYFPDQSIALRKLQENELIKEVNTHAIQNNPDILSSKILQEHTVFDSEAVVHEINRHVILEQLHANEEPVGEYSDPIIERLLQTLQTEDGIFNERALKRKVLEQVHSEDEFQRIYTHIISHEHIISLGLGEDGREHYVGRSAFDLENNLLKTTHALSLRSTFKVSKRLVRTVGAKYGLNAAQQRALYHLTRSGNVAVVCGYAGTGKTYMLKAAKEIWEQSGYNLVGVATAGKAASGLEIETGINSKTIYGFLRAVQNNTLTVDKNTILIMDEMGMTSLDDMSAVLNIVRERGAKFAGVGDIEQTQPVGRGAPQRAMVELLGAVYLDTIIRQKVEWQRQATTFFETNQTALGFDLYERHGCVHLHQTDEQAKQELIDRWYTNYRSQNELPLSEFIMAAFKNETVNELNRMARATLVAHGLLEQGTLVTTENGAIPIAVHDRLVFTENNSKFGVKNGSFATVLSFSAETNQLTVQLDGGAQVNLDCTEYRKFTYAYASTVHKLQGHTATECHVMVDGQGWDRHKFLVAATRHKQSLTIHASGEQFNDLAHLKETVSRHGLNDVLTDFPVAFAERRGFDVEPLATKAALALQTMKRRVFSPISYLFNYQAALEQGTSSYELSLSELESRRKDAVVVAEFCDNRQELAALLHEMKTQKDLDKAVTQGLVYALQQRNGAIAATIDEHPERYAMALERNRVTREHVEKALKFHQGHQLVASLLDQQHNAQTVAPEKAFELVHQLKAYYGHVCQQLPDKEARTAWLLEMELSADIYRRAQALDSMGLEHRPLINAATRYKALDQSIGAQIKALATATALEKSELYRDGVLRDKLAYELAASPHFEKIVAHFALQPERVQKHADKYRDRQFVKTFAEYEASSKTQGNLIKQTAAHRIKSEPKRFGIYVDEFLSEGWKSINIENWLYEQRKTIAQGSPALKSSIRTVRQYKVAASSAYSQWQKAIARSQKDSPHKNKGFKQAQGLSWKRSLLAHELMSALPRHVAALSMEKVDTNKLYRQALCVDYLSRYRAETRETLKLRMAHHINEHIKEFQAGLAVFGLYQEVKEYAAHFSYLKRIKEAPEQEIKSLIRLALDYQEKKREAGLVWGQVKALKQRNIDTHGLERQAKQLMNQRNAAAHALLSACSNQEWLTKETTGINLEVSQLQREASQHEAHTLIMRYLAAPQEIRDSLASTILTNKAGYHLVFAHNLSFETLTKEAKRFEQARHLNEVSQNTDKPVVAKQRPALWDIERITQALMNNPIDTYTAILGQPKHHKTNHLRFDGAIVVATKGSDAGKWYSFTEEVGGGPISAMQKYLNLSFPEALSYGASLAGLSDFEAKIPNDKILPLRQEPKPVAEPKVNKGLASARSIWDGALEASGSIAERYFVEHRKIDDINGMEIRYWPKGAAWVDFDEQGAPITRVNKLPAALIAGRNAQGEVECVQRIYLDEKTAGKNTFLKDAKLTKGSNKGAPGVIQTGTNGILYIAEGPETGATIARFDRNATVLVSFSVSNIANMVEVIQSHNPTRVYLAADNDGEHALSRITTEKACATLRAAGIDVRLVYPNALPEKQKTDWNDLVVVRGQEAFRAEFKEQLAKTQFLYEKAGPCAGTLGENLFKTTDTSLDLSDVRFVDSIAYKGQKVPALLAPRTNSAGLLCGETVYALSADGKKILSEGTKKDAPGFYMAQRGTGEMLIIAESLLNAKLAVQRNPQATVVLSKIEEHGQLQHYLSEQKIHPIKVAVVSERCDRDQQIRIAHSCARFIEAGAELYLTNQEARMTPINHESLEKSRLKMSFEKLVSLKPAVVEAVQTPQKQLNQLTKEHPMLKQYEQDSKARLKVTGFAREQMEKQLNTLCKELAKDKHLMATLQKELPQLAHDIKQRTQNLQKHPRGIK</sequence>
<feature type="domain" description="Toprim" evidence="5">
    <location>
        <begin position="1706"/>
        <end position="1808"/>
    </location>
</feature>
<feature type="domain" description="DUF7146" evidence="6">
    <location>
        <begin position="1588"/>
        <end position="1693"/>
    </location>
</feature>
<dbReference type="InterPro" id="IPR027417">
    <property type="entry name" value="P-loop_NTPase"/>
</dbReference>
<dbReference type="EMBL" id="JBGORX010000013">
    <property type="protein sequence ID" value="MFJ1270122.1"/>
    <property type="molecule type" value="Genomic_DNA"/>
</dbReference>
<dbReference type="CDD" id="cd18809">
    <property type="entry name" value="SF1_C_RecD"/>
    <property type="match status" value="1"/>
</dbReference>
<feature type="domain" description="MobA/MobL protein" evidence="4">
    <location>
        <begin position="18"/>
        <end position="227"/>
    </location>
</feature>
<dbReference type="Pfam" id="PF13362">
    <property type="entry name" value="Toprim_3"/>
    <property type="match status" value="1"/>
</dbReference>
<accession>A0ABW8DD50</accession>
<evidence type="ECO:0000256" key="1">
    <source>
        <dbReference type="ARBA" id="ARBA00010873"/>
    </source>
</evidence>
<gene>
    <name evidence="7" type="ORF">ACD661_16310</name>
</gene>
<evidence type="ECO:0000259" key="6">
    <source>
        <dbReference type="Pfam" id="PF23639"/>
    </source>
</evidence>
<dbReference type="Gene3D" id="3.30.930.30">
    <property type="match status" value="1"/>
</dbReference>
<dbReference type="InterPro" id="IPR034154">
    <property type="entry name" value="TOPRIM_DnaG/twinkle"/>
</dbReference>
<protein>
    <submittedName>
        <fullName evidence="7">AAA family ATPase</fullName>
    </submittedName>
</protein>
<comment type="caution">
    <text evidence="7">The sequence shown here is derived from an EMBL/GenBank/DDBJ whole genome shotgun (WGS) entry which is preliminary data.</text>
</comment>
<dbReference type="CDD" id="cd01029">
    <property type="entry name" value="TOPRIM_primases"/>
    <property type="match status" value="1"/>
</dbReference>
<dbReference type="Pfam" id="PF23639">
    <property type="entry name" value="DUF7146"/>
    <property type="match status" value="1"/>
</dbReference>
<evidence type="ECO:0000256" key="2">
    <source>
        <dbReference type="ARBA" id="ARBA00022971"/>
    </source>
</evidence>
<dbReference type="Pfam" id="PF03389">
    <property type="entry name" value="MobA_MobL"/>
    <property type="match status" value="1"/>
</dbReference>
<organism evidence="7 8">
    <name type="scientific">Legionella lytica</name>
    <dbReference type="NCBI Taxonomy" id="96232"/>
    <lineage>
        <taxon>Bacteria</taxon>
        <taxon>Pseudomonadati</taxon>
        <taxon>Pseudomonadota</taxon>
        <taxon>Gammaproteobacteria</taxon>
        <taxon>Legionellales</taxon>
        <taxon>Legionellaceae</taxon>
        <taxon>Legionella</taxon>
    </lineage>
</organism>
<dbReference type="RefSeq" id="WP_400188909.1">
    <property type="nucleotide sequence ID" value="NZ_JBGORX010000013.1"/>
</dbReference>
<dbReference type="CDD" id="cd17933">
    <property type="entry name" value="DEXSc_RecD-like"/>
    <property type="match status" value="1"/>
</dbReference>
<keyword evidence="2" id="KW-0184">Conjugation</keyword>
<dbReference type="InterPro" id="IPR006171">
    <property type="entry name" value="TOPRIM_dom"/>
</dbReference>
<dbReference type="InterPro" id="IPR027351">
    <property type="entry name" value="(+)RNA_virus_helicase_core_dom"/>
</dbReference>
<dbReference type="Pfam" id="PF01443">
    <property type="entry name" value="Viral_helicase1"/>
    <property type="match status" value="1"/>
</dbReference>
<dbReference type="InterPro" id="IPR005053">
    <property type="entry name" value="MobA_MobL"/>
</dbReference>
<name>A0ABW8DD50_9GAMM</name>
<dbReference type="Gene3D" id="2.30.30.940">
    <property type="match status" value="1"/>
</dbReference>
<dbReference type="Pfam" id="PF13604">
    <property type="entry name" value="AAA_30"/>
    <property type="match status" value="1"/>
</dbReference>
<evidence type="ECO:0000259" key="4">
    <source>
        <dbReference type="Pfam" id="PF03389"/>
    </source>
</evidence>
<feature type="domain" description="(+)RNA virus helicase C-terminal" evidence="3">
    <location>
        <begin position="675"/>
        <end position="766"/>
    </location>
</feature>